<reference evidence="5" key="2">
    <citation type="submission" date="2020-11" db="EMBL/GenBank/DDBJ databases">
        <authorList>
            <person name="Cecchin M."/>
            <person name="Marcolungo L."/>
            <person name="Rossato M."/>
            <person name="Girolomoni L."/>
            <person name="Cosentino E."/>
            <person name="Cuine S."/>
            <person name="Li-Beisson Y."/>
            <person name="Delledonne M."/>
            <person name="Ballottari M."/>
        </authorList>
    </citation>
    <scope>NUCLEOTIDE SEQUENCE</scope>
    <source>
        <strain evidence="5">211/11P</strain>
        <tissue evidence="5">Whole cell</tissue>
    </source>
</reference>
<dbReference type="InterPro" id="IPR003591">
    <property type="entry name" value="Leu-rich_rpt_typical-subtyp"/>
</dbReference>
<keyword evidence="3" id="KW-0677">Repeat</keyword>
<sequence>MASRCLEEEGSSSPRSVEGTDQDPADTAAECAAGELALAVLATPGPPQLTILSNLEHNDKMRLGATCTGVRQASLGWFPEVTVEVMFGTLDVAALAAWLARHQACLHLCDDGSDGDDTKPKWNDSLTALPASLVVSLSTSHQSRSNVSILTALTRLHISSYTLEWSWDDCSDKSISPRHLQPLMRLRQLSLRSLDLRSNAEELLSLPALAGLQALAMPGCWLRTMPRALSAHTQLTALDLSGYGISTFKPLATLQRLQRLELSGDFTAVPAQLSALTALTHLGFTEVEGLNRGWQHLLPLTQLQSLRVRLFTITAVPAQLSALMALTRLDLHRNSLSGNWQYPLPLSKLQHLDLSNCCLTALPQQLSALTALTSLDLTAFWPRGNSWQLLLPLVQLRELILKESKLKAVPEQVSVLTALTSLDLAGNRKLNGGRQHLLSLTNLQDLDLSGCKLKAVPDQLSAALTRLNLHANNKLTGGWQNLLFLTQLRHLDLSHCHLPAVPQQFSVLTALTNLNLSDNSQLAGGWQHLLPLIQLQHLDLFDCHLTAVPQQFSVLTALTTLQLTSNSQLAGGWQHLLPLTQLRFLNVEHARLHGQQAQDFDWVRTAAGRVTHGSMWQ</sequence>
<dbReference type="AlphaFoldDB" id="A0A9D4TFT4"/>
<gene>
    <name evidence="5" type="ORF">D9Q98_009907</name>
</gene>
<proteinExistence type="predicted"/>
<dbReference type="InterPro" id="IPR001611">
    <property type="entry name" value="Leu-rich_rpt"/>
</dbReference>
<dbReference type="SUPFAM" id="SSF52058">
    <property type="entry name" value="L domain-like"/>
    <property type="match status" value="2"/>
</dbReference>
<dbReference type="Proteomes" id="UP001055712">
    <property type="component" value="Unassembled WGS sequence"/>
</dbReference>
<name>A0A9D4TFT4_CHLVU</name>
<comment type="caution">
    <text evidence="5">The sequence shown here is derived from an EMBL/GenBank/DDBJ whole genome shotgun (WGS) entry which is preliminary data.</text>
</comment>
<keyword evidence="2" id="KW-0433">Leucine-rich repeat</keyword>
<evidence type="ECO:0000256" key="3">
    <source>
        <dbReference type="ARBA" id="ARBA00022737"/>
    </source>
</evidence>
<dbReference type="InterPro" id="IPR050216">
    <property type="entry name" value="LRR_domain-containing"/>
</dbReference>
<evidence type="ECO:0000313" key="5">
    <source>
        <dbReference type="EMBL" id="KAI3424354.1"/>
    </source>
</evidence>
<keyword evidence="6" id="KW-1185">Reference proteome</keyword>
<dbReference type="GO" id="GO:0005930">
    <property type="term" value="C:axoneme"/>
    <property type="evidence" value="ECO:0007669"/>
    <property type="project" value="UniProtKB-SubCell"/>
</dbReference>
<dbReference type="SMART" id="SM00369">
    <property type="entry name" value="LRR_TYP"/>
    <property type="match status" value="5"/>
</dbReference>
<dbReference type="OrthoDB" id="1055148at2759"/>
<dbReference type="Pfam" id="PF00560">
    <property type="entry name" value="LRR_1"/>
    <property type="match status" value="2"/>
</dbReference>
<dbReference type="InterPro" id="IPR032675">
    <property type="entry name" value="LRR_dom_sf"/>
</dbReference>
<evidence type="ECO:0000313" key="6">
    <source>
        <dbReference type="Proteomes" id="UP001055712"/>
    </source>
</evidence>
<accession>A0A9D4TFT4</accession>
<comment type="subcellular location">
    <subcellularLocation>
        <location evidence="1">Cytoplasm</location>
        <location evidence="1">Cytoskeleton</location>
        <location evidence="1">Cilium axoneme</location>
    </subcellularLocation>
</comment>
<organism evidence="5 6">
    <name type="scientific">Chlorella vulgaris</name>
    <name type="common">Green alga</name>
    <dbReference type="NCBI Taxonomy" id="3077"/>
    <lineage>
        <taxon>Eukaryota</taxon>
        <taxon>Viridiplantae</taxon>
        <taxon>Chlorophyta</taxon>
        <taxon>core chlorophytes</taxon>
        <taxon>Trebouxiophyceae</taxon>
        <taxon>Chlorellales</taxon>
        <taxon>Chlorellaceae</taxon>
        <taxon>Chlorella clade</taxon>
        <taxon>Chlorella</taxon>
    </lineage>
</organism>
<protein>
    <submittedName>
        <fullName evidence="5">Uncharacterized protein</fullName>
    </submittedName>
</protein>
<evidence type="ECO:0000256" key="4">
    <source>
        <dbReference type="SAM" id="MobiDB-lite"/>
    </source>
</evidence>
<dbReference type="PANTHER" id="PTHR48051:SF1">
    <property type="entry name" value="RAS SUPPRESSOR PROTEIN 1"/>
    <property type="match status" value="1"/>
</dbReference>
<reference evidence="5" key="1">
    <citation type="journal article" date="2019" name="Plant J.">
        <title>Chlorella vulgaris genome assembly and annotation reveals the molecular basis for metabolic acclimation to high light conditions.</title>
        <authorList>
            <person name="Cecchin M."/>
            <person name="Marcolungo L."/>
            <person name="Rossato M."/>
            <person name="Girolomoni L."/>
            <person name="Cosentino E."/>
            <person name="Cuine S."/>
            <person name="Li-Beisson Y."/>
            <person name="Delledonne M."/>
            <person name="Ballottari M."/>
        </authorList>
    </citation>
    <scope>NUCLEOTIDE SEQUENCE</scope>
    <source>
        <strain evidence="5">211/11P</strain>
    </source>
</reference>
<dbReference type="EMBL" id="SIDB01000013">
    <property type="protein sequence ID" value="KAI3424354.1"/>
    <property type="molecule type" value="Genomic_DNA"/>
</dbReference>
<feature type="region of interest" description="Disordered" evidence="4">
    <location>
        <begin position="1"/>
        <end position="25"/>
    </location>
</feature>
<dbReference type="PANTHER" id="PTHR48051">
    <property type="match status" value="1"/>
</dbReference>
<evidence type="ECO:0000256" key="1">
    <source>
        <dbReference type="ARBA" id="ARBA00004430"/>
    </source>
</evidence>
<evidence type="ECO:0000256" key="2">
    <source>
        <dbReference type="ARBA" id="ARBA00022614"/>
    </source>
</evidence>
<dbReference type="Gene3D" id="3.80.10.10">
    <property type="entry name" value="Ribonuclease Inhibitor"/>
    <property type="match status" value="3"/>
</dbReference>